<evidence type="ECO:0000256" key="2">
    <source>
        <dbReference type="ARBA" id="ARBA00022692"/>
    </source>
</evidence>
<evidence type="ECO:0000256" key="7">
    <source>
        <dbReference type="SAM" id="Phobius"/>
    </source>
</evidence>
<accession>A0AAV5JS98</accession>
<evidence type="ECO:0000313" key="10">
    <source>
        <dbReference type="Proteomes" id="UP001054252"/>
    </source>
</evidence>
<comment type="subcellular location">
    <subcellularLocation>
        <location evidence="1">Membrane</location>
        <topology evidence="1">Single-pass membrane protein</topology>
    </subcellularLocation>
</comment>
<dbReference type="Proteomes" id="UP001054252">
    <property type="component" value="Unassembled WGS sequence"/>
</dbReference>
<gene>
    <name evidence="9" type="ORF">SLEP1_g25089</name>
</gene>
<feature type="domain" description="GTD-binding" evidence="8">
    <location>
        <begin position="328"/>
        <end position="426"/>
    </location>
</feature>
<dbReference type="PROSITE" id="PS51775">
    <property type="entry name" value="GTD_BINDING"/>
    <property type="match status" value="1"/>
</dbReference>
<keyword evidence="2 7" id="KW-0812">Transmembrane</keyword>
<evidence type="ECO:0000256" key="4">
    <source>
        <dbReference type="ARBA" id="ARBA00023136"/>
    </source>
</evidence>
<dbReference type="InterPro" id="IPR039306">
    <property type="entry name" value="MYOB"/>
</dbReference>
<name>A0AAV5JS98_9ROSI</name>
<feature type="compositionally biased region" description="Polar residues" evidence="6">
    <location>
        <begin position="453"/>
        <end position="477"/>
    </location>
</feature>
<keyword evidence="3 7" id="KW-1133">Transmembrane helix</keyword>
<reference evidence="9 10" key="1">
    <citation type="journal article" date="2021" name="Commun. Biol.">
        <title>The genome of Shorea leprosula (Dipterocarpaceae) highlights the ecological relevance of drought in aseasonal tropical rainforests.</title>
        <authorList>
            <person name="Ng K.K.S."/>
            <person name="Kobayashi M.J."/>
            <person name="Fawcett J.A."/>
            <person name="Hatakeyama M."/>
            <person name="Paape T."/>
            <person name="Ng C.H."/>
            <person name="Ang C.C."/>
            <person name="Tnah L.H."/>
            <person name="Lee C.T."/>
            <person name="Nishiyama T."/>
            <person name="Sese J."/>
            <person name="O'Brien M.J."/>
            <person name="Copetti D."/>
            <person name="Mohd Noor M.I."/>
            <person name="Ong R.C."/>
            <person name="Putra M."/>
            <person name="Sireger I.Z."/>
            <person name="Indrioko S."/>
            <person name="Kosugi Y."/>
            <person name="Izuno A."/>
            <person name="Isagi Y."/>
            <person name="Lee S.L."/>
            <person name="Shimizu K.K."/>
        </authorList>
    </citation>
    <scope>NUCLEOTIDE SEQUENCE [LARGE SCALE GENOMIC DNA]</scope>
    <source>
        <strain evidence="9">214</strain>
    </source>
</reference>
<dbReference type="Pfam" id="PF04576">
    <property type="entry name" value="Zein-binding"/>
    <property type="match status" value="1"/>
</dbReference>
<feature type="compositionally biased region" description="Low complexity" evidence="6">
    <location>
        <begin position="190"/>
        <end position="207"/>
    </location>
</feature>
<dbReference type="AlphaFoldDB" id="A0AAV5JS98"/>
<evidence type="ECO:0000256" key="6">
    <source>
        <dbReference type="SAM" id="MobiDB-lite"/>
    </source>
</evidence>
<evidence type="ECO:0000256" key="3">
    <source>
        <dbReference type="ARBA" id="ARBA00022989"/>
    </source>
</evidence>
<dbReference type="EMBL" id="BPVZ01000040">
    <property type="protein sequence ID" value="GKV14182.1"/>
    <property type="molecule type" value="Genomic_DNA"/>
</dbReference>
<feature type="region of interest" description="Disordered" evidence="6">
    <location>
        <begin position="440"/>
        <end position="498"/>
    </location>
</feature>
<sequence length="563" mass="63710">MAKRSFKRFVEQELGLFPRFLIYAVLEWMLIVVLFIDGFLAFLANEFARFFELQIPCLLCTRIDNVLVHRSPDFYYNDSFCDAHKKDVSSLAFCHVHKQLSNIQRMCEGCLLSFATAKESDCETYKSLVGILHKDVELFVDVDQELHLLLPTGKKDEAVILEKGNEHRCSCCGEPLKVKVKPSNVKGKNPVVLSSAPAPSPRALFSSRNEDRGLDMSHIKYKELKLVPDESEHHEDDDSSSTVSLEKQFKEEGKAAAVPSLIDADEEDKTPNFVRNNRFFGIPLSDSAAASPRWPGRPLNFRKSLLERTDSVSETPEGNVSTETDGDSILHHLKRQVRLDRKSLMALYMELDEERSASAIAANNAMAMITRLQAEKAAVQMEALQYQRMMEEQAEYDQEALQAMNNLLSKRNEEIKELGAELEAYRVKYGCLREDEFAMPGEEESDEVYQISKPPSYSSSNGRSECGSPTHSLNEGYNNDEKPQNYERSSSVLDEIEGEATDKLQKSFQADKVRYLGRLSNLDKNKQLSSDNGNDSSHSSSDNFDHKEEEIGNTAIHRHNPSH</sequence>
<feature type="coiled-coil region" evidence="5">
    <location>
        <begin position="362"/>
        <end position="428"/>
    </location>
</feature>
<feature type="transmembrane region" description="Helical" evidence="7">
    <location>
        <begin position="20"/>
        <end position="44"/>
    </location>
</feature>
<proteinExistence type="predicted"/>
<feature type="region of interest" description="Disordered" evidence="6">
    <location>
        <begin position="190"/>
        <end position="209"/>
    </location>
</feature>
<feature type="compositionally biased region" description="Basic and acidic residues" evidence="6">
    <location>
        <begin position="226"/>
        <end position="236"/>
    </location>
</feature>
<keyword evidence="4 7" id="KW-0472">Membrane</keyword>
<dbReference type="PANTHER" id="PTHR31448">
    <property type="entry name" value="MYOSIN-BINDING PROTEIN 2"/>
    <property type="match status" value="1"/>
</dbReference>
<keyword evidence="5" id="KW-0175">Coiled coil</keyword>
<comment type="caution">
    <text evidence="9">The sequence shown here is derived from an EMBL/GenBank/DDBJ whole genome shotgun (WGS) entry which is preliminary data.</text>
</comment>
<evidence type="ECO:0000259" key="8">
    <source>
        <dbReference type="PROSITE" id="PS51775"/>
    </source>
</evidence>
<dbReference type="InterPro" id="IPR007656">
    <property type="entry name" value="GTD-bd"/>
</dbReference>
<evidence type="ECO:0000313" key="9">
    <source>
        <dbReference type="EMBL" id="GKV14182.1"/>
    </source>
</evidence>
<dbReference type="GO" id="GO:0016020">
    <property type="term" value="C:membrane"/>
    <property type="evidence" value="ECO:0007669"/>
    <property type="project" value="UniProtKB-SubCell"/>
</dbReference>
<protein>
    <recommendedName>
        <fullName evidence="8">GTD-binding domain-containing protein</fullName>
    </recommendedName>
</protein>
<dbReference type="PANTHER" id="PTHR31448:SF9">
    <property type="entry name" value="MYOSIN-BINDING PROTEIN 6-RELATED"/>
    <property type="match status" value="1"/>
</dbReference>
<feature type="region of interest" description="Disordered" evidence="6">
    <location>
        <begin position="519"/>
        <end position="563"/>
    </location>
</feature>
<evidence type="ECO:0000256" key="1">
    <source>
        <dbReference type="ARBA" id="ARBA00004167"/>
    </source>
</evidence>
<dbReference type="GO" id="GO:0080115">
    <property type="term" value="F:myosin XI tail binding"/>
    <property type="evidence" value="ECO:0007669"/>
    <property type="project" value="UniProtKB-ARBA"/>
</dbReference>
<feature type="compositionally biased region" description="Low complexity" evidence="6">
    <location>
        <begin position="529"/>
        <end position="542"/>
    </location>
</feature>
<evidence type="ECO:0000256" key="5">
    <source>
        <dbReference type="SAM" id="Coils"/>
    </source>
</evidence>
<organism evidence="9 10">
    <name type="scientific">Rubroshorea leprosula</name>
    <dbReference type="NCBI Taxonomy" id="152421"/>
    <lineage>
        <taxon>Eukaryota</taxon>
        <taxon>Viridiplantae</taxon>
        <taxon>Streptophyta</taxon>
        <taxon>Embryophyta</taxon>
        <taxon>Tracheophyta</taxon>
        <taxon>Spermatophyta</taxon>
        <taxon>Magnoliopsida</taxon>
        <taxon>eudicotyledons</taxon>
        <taxon>Gunneridae</taxon>
        <taxon>Pentapetalae</taxon>
        <taxon>rosids</taxon>
        <taxon>malvids</taxon>
        <taxon>Malvales</taxon>
        <taxon>Dipterocarpaceae</taxon>
        <taxon>Rubroshorea</taxon>
    </lineage>
</organism>
<keyword evidence="10" id="KW-1185">Reference proteome</keyword>
<feature type="region of interest" description="Disordered" evidence="6">
    <location>
        <begin position="226"/>
        <end position="250"/>
    </location>
</feature>